<evidence type="ECO:0000313" key="7">
    <source>
        <dbReference type="Proteomes" id="UP000033699"/>
    </source>
</evidence>
<dbReference type="FunFam" id="3.40.50.1580:FF:000013">
    <property type="entry name" value="Purine nucleoside phosphorylase"/>
    <property type="match status" value="1"/>
</dbReference>
<accession>A0A0F2TGF8</accession>
<organism evidence="6 7">
    <name type="scientific">Streptomyces rubellomurinus (strain ATCC 31215)</name>
    <dbReference type="NCBI Taxonomy" id="359131"/>
    <lineage>
        <taxon>Bacteria</taxon>
        <taxon>Bacillati</taxon>
        <taxon>Actinomycetota</taxon>
        <taxon>Actinomycetes</taxon>
        <taxon>Kitasatosporales</taxon>
        <taxon>Streptomycetaceae</taxon>
        <taxon>Streptomyces</taxon>
    </lineage>
</organism>
<dbReference type="PANTHER" id="PTHR42679">
    <property type="entry name" value="S-METHYL-5'-THIOADENOSINE PHOSPHORYLASE"/>
    <property type="match status" value="1"/>
</dbReference>
<evidence type="ECO:0000313" key="6">
    <source>
        <dbReference type="EMBL" id="KJS62259.1"/>
    </source>
</evidence>
<feature type="domain" description="Nucleoside phosphorylase" evidence="5">
    <location>
        <begin position="12"/>
        <end position="256"/>
    </location>
</feature>
<dbReference type="NCBIfam" id="NF005876">
    <property type="entry name" value="PRK07823.1"/>
    <property type="match status" value="1"/>
</dbReference>
<dbReference type="OrthoDB" id="1523230at2"/>
<dbReference type="NCBIfam" id="TIGR01694">
    <property type="entry name" value="MTAP"/>
    <property type="match status" value="1"/>
</dbReference>
<keyword evidence="1 4" id="KW-0328">Glycosyltransferase</keyword>
<dbReference type="GO" id="GO:0005829">
    <property type="term" value="C:cytosol"/>
    <property type="evidence" value="ECO:0007669"/>
    <property type="project" value="TreeGrafter"/>
</dbReference>
<comment type="catalytic activity">
    <reaction evidence="4">
        <text>a purine D-ribonucleoside + phosphate = a purine nucleobase + alpha-D-ribose 1-phosphate</text>
        <dbReference type="Rhea" id="RHEA:19805"/>
        <dbReference type="ChEBI" id="CHEBI:26386"/>
        <dbReference type="ChEBI" id="CHEBI:43474"/>
        <dbReference type="ChEBI" id="CHEBI:57720"/>
        <dbReference type="ChEBI" id="CHEBI:142355"/>
        <dbReference type="EC" id="2.4.2.1"/>
    </reaction>
</comment>
<comment type="miscellaneous">
    <text evidence="4">Although this enzyme belongs to the family of MTA phosphorylases based on sequence homology, it lacks several conserved amino acids in the substrate binding pocket that confer specificity towards MTA.</text>
</comment>
<dbReference type="GO" id="GO:0017061">
    <property type="term" value="F:S-methyl-5-thioadenosine phosphorylase activity"/>
    <property type="evidence" value="ECO:0007669"/>
    <property type="project" value="InterPro"/>
</dbReference>
<sequence>MTVRRDSAQAELGVIGGSGLYALLDEVTEVRVDTPYGPPSDALFLGEAAGRRIAFLPRHGRGHGLPPHRINYRANLWALHSLGVRQVFGPCAVGGLRPAYGPGTLVVPDQFVDRTSGRAQTYYDGLPLPDGTVPEVVHVSMADPYCPTGRQAALDAARAAAWEPVDGGTLVVIEGPRFSTRAESRWFTANGWSVVGMTGHPEAVLARELGLCYTSLALVTDLDAGVESGEGVTHAEVLEVFARNVDRLRTVLFKALEALPADRDCPCSHALDGLTTGLPGVPGH</sequence>
<evidence type="ECO:0000256" key="4">
    <source>
        <dbReference type="HAMAP-Rule" id="MF_01963"/>
    </source>
</evidence>
<reference evidence="6 7" key="1">
    <citation type="submission" date="2015-02" db="EMBL/GenBank/DDBJ databases">
        <authorList>
            <person name="Ju K.-S."/>
            <person name="Doroghazi J.R."/>
            <person name="Metcalf W."/>
        </authorList>
    </citation>
    <scope>NUCLEOTIDE SEQUENCE [LARGE SCALE GENOMIC DNA]</scope>
    <source>
        <strain evidence="6 7">ATCC 31215</strain>
    </source>
</reference>
<comment type="caution">
    <text evidence="4">Lacks conserved residue(s) required for the propagation of feature annotation.</text>
</comment>
<proteinExistence type="inferred from homology"/>
<evidence type="ECO:0000256" key="3">
    <source>
        <dbReference type="ARBA" id="ARBA00022726"/>
    </source>
</evidence>
<dbReference type="PANTHER" id="PTHR42679:SF2">
    <property type="entry name" value="S-METHYL-5'-THIOADENOSINE PHOSPHORYLASE"/>
    <property type="match status" value="1"/>
</dbReference>
<dbReference type="HAMAP" id="MF_01963">
    <property type="entry name" value="MTAP"/>
    <property type="match status" value="1"/>
</dbReference>
<dbReference type="NCBIfam" id="NF006599">
    <property type="entry name" value="PRK09136.1"/>
    <property type="match status" value="1"/>
</dbReference>
<feature type="site" description="Important for substrate specificity" evidence="4">
    <location>
        <position position="234"/>
    </location>
</feature>
<comment type="subunit">
    <text evidence="4">Homohexamer. Dimer of a homotrimer.</text>
</comment>
<comment type="function">
    <text evidence="4">Purine nucleoside phosphorylase involved in purine salvage.</text>
</comment>
<comment type="pathway">
    <text evidence="4">Purine metabolism; purine nucleoside salvage.</text>
</comment>
<dbReference type="Proteomes" id="UP000033699">
    <property type="component" value="Unassembled WGS sequence"/>
</dbReference>
<dbReference type="UniPathway" id="UPA00606"/>
<dbReference type="GO" id="GO:0019509">
    <property type="term" value="P:L-methionine salvage from methylthioadenosine"/>
    <property type="evidence" value="ECO:0007669"/>
    <property type="project" value="TreeGrafter"/>
</dbReference>
<dbReference type="Gene3D" id="3.40.50.1580">
    <property type="entry name" value="Nucleoside phosphorylase domain"/>
    <property type="match status" value="1"/>
</dbReference>
<dbReference type="Pfam" id="PF01048">
    <property type="entry name" value="PNP_UDP_1"/>
    <property type="match status" value="1"/>
</dbReference>
<evidence type="ECO:0000259" key="5">
    <source>
        <dbReference type="Pfam" id="PF01048"/>
    </source>
</evidence>
<keyword evidence="3 4" id="KW-0660">Purine salvage</keyword>
<keyword evidence="7" id="KW-1185">Reference proteome</keyword>
<evidence type="ECO:0000256" key="2">
    <source>
        <dbReference type="ARBA" id="ARBA00022679"/>
    </source>
</evidence>
<dbReference type="GO" id="GO:0006166">
    <property type="term" value="P:purine ribonucleoside salvage"/>
    <property type="evidence" value="ECO:0007669"/>
    <property type="project" value="UniProtKB-UniRule"/>
</dbReference>
<gene>
    <name evidence="6" type="ORF">VM95_09585</name>
</gene>
<dbReference type="PATRIC" id="fig|359131.3.peg.1404"/>
<evidence type="ECO:0000256" key="1">
    <source>
        <dbReference type="ARBA" id="ARBA00022676"/>
    </source>
</evidence>
<dbReference type="SUPFAM" id="SSF53167">
    <property type="entry name" value="Purine and uridine phosphorylases"/>
    <property type="match status" value="1"/>
</dbReference>
<comment type="similarity">
    <text evidence="4">Belongs to the PNP/MTAP phosphorylase family. MTAP subfamily.</text>
</comment>
<dbReference type="InterPro" id="IPR010044">
    <property type="entry name" value="MTAP"/>
</dbReference>
<name>A0A0F2TGF8_STRR3</name>
<dbReference type="EC" id="2.4.2.1" evidence="4"/>
<dbReference type="AlphaFoldDB" id="A0A0F2TGF8"/>
<feature type="binding site" evidence="4">
    <location>
        <position position="197"/>
    </location>
    <ligand>
        <name>substrate</name>
    </ligand>
</feature>
<keyword evidence="2 4" id="KW-0808">Transferase</keyword>
<feature type="binding site" evidence="4">
    <location>
        <position position="18"/>
    </location>
    <ligand>
        <name>phosphate</name>
        <dbReference type="ChEBI" id="CHEBI:43474"/>
    </ligand>
</feature>
<feature type="binding site" evidence="4">
    <location>
        <begin position="221"/>
        <end position="223"/>
    </location>
    <ligand>
        <name>substrate</name>
    </ligand>
</feature>
<dbReference type="InterPro" id="IPR035994">
    <property type="entry name" value="Nucleoside_phosphorylase_sf"/>
</dbReference>
<protein>
    <recommendedName>
        <fullName evidence="4">Purine nucleoside phosphorylase</fullName>
        <shortName evidence="4">PNP</shortName>
        <ecNumber evidence="4">2.4.2.1</ecNumber>
    </recommendedName>
</protein>
<feature type="binding site" evidence="4">
    <location>
        <begin position="58"/>
        <end position="59"/>
    </location>
    <ligand>
        <name>phosphate</name>
        <dbReference type="ChEBI" id="CHEBI:43474"/>
    </ligand>
</feature>
<dbReference type="CDD" id="cd09010">
    <property type="entry name" value="MTAP_SsMTAPII_like_MTIP"/>
    <property type="match status" value="1"/>
</dbReference>
<dbReference type="InterPro" id="IPR000845">
    <property type="entry name" value="Nucleoside_phosphorylase_d"/>
</dbReference>
<comment type="caution">
    <text evidence="6">The sequence shown here is derived from an EMBL/GenBank/DDBJ whole genome shotgun (WGS) entry which is preliminary data.</text>
</comment>
<dbReference type="EMBL" id="JZKH01000014">
    <property type="protein sequence ID" value="KJS62259.1"/>
    <property type="molecule type" value="Genomic_DNA"/>
</dbReference>
<feature type="binding site" evidence="4">
    <location>
        <position position="198"/>
    </location>
    <ligand>
        <name>phosphate</name>
        <dbReference type="ChEBI" id="CHEBI:43474"/>
    </ligand>
</feature>
<dbReference type="RefSeq" id="WP_045694100.1">
    <property type="nucleotide sequence ID" value="NZ_JZKH01000014.1"/>
</dbReference>
<feature type="site" description="Important for substrate specificity" evidence="4">
    <location>
        <position position="179"/>
    </location>
</feature>